<dbReference type="InterPro" id="IPR003314">
    <property type="entry name" value="Mu-type_HTH"/>
</dbReference>
<dbReference type="AlphaFoldDB" id="A0A502GL88"/>
<protein>
    <submittedName>
        <fullName evidence="2">DNA-binding protein</fullName>
    </submittedName>
</protein>
<reference evidence="2 3" key="1">
    <citation type="journal article" date="2019" name="Environ. Microbiol.">
        <title>Species interactions and distinct microbial communities in high Arctic permafrost affected cryosols are associated with the CH4 and CO2 gas fluxes.</title>
        <authorList>
            <person name="Altshuler I."/>
            <person name="Hamel J."/>
            <person name="Turney S."/>
            <person name="Magnuson E."/>
            <person name="Levesque R."/>
            <person name="Greer C."/>
            <person name="Whyte L.G."/>
        </authorList>
    </citation>
    <scope>NUCLEOTIDE SEQUENCE [LARGE SCALE GENOMIC DNA]</scope>
    <source>
        <strain evidence="2 3">E4</strain>
    </source>
</reference>
<dbReference type="Pfam" id="PF02316">
    <property type="entry name" value="HTH_Tnp_Mu_1"/>
    <property type="match status" value="1"/>
</dbReference>
<keyword evidence="2" id="KW-0238">DNA-binding</keyword>
<evidence type="ECO:0000313" key="3">
    <source>
        <dbReference type="Proteomes" id="UP000317663"/>
    </source>
</evidence>
<comment type="caution">
    <text evidence="2">The sequence shown here is derived from an EMBL/GenBank/DDBJ whole genome shotgun (WGS) entry which is preliminary data.</text>
</comment>
<gene>
    <name evidence="2" type="ORF">EAH77_13345</name>
</gene>
<accession>A0A502GL88</accession>
<feature type="domain" description="HTH Mu-type" evidence="1">
    <location>
        <begin position="2"/>
        <end position="69"/>
    </location>
</feature>
<dbReference type="Gene3D" id="1.10.10.10">
    <property type="entry name" value="Winged helix-like DNA-binding domain superfamily/Winged helix DNA-binding domain"/>
    <property type="match status" value="1"/>
</dbReference>
<organism evidence="2 3">
    <name type="scientific">Ewingella americana</name>
    <dbReference type="NCBI Taxonomy" id="41202"/>
    <lineage>
        <taxon>Bacteria</taxon>
        <taxon>Pseudomonadati</taxon>
        <taxon>Pseudomonadota</taxon>
        <taxon>Gammaproteobacteria</taxon>
        <taxon>Enterobacterales</taxon>
        <taxon>Yersiniaceae</taxon>
        <taxon>Ewingella</taxon>
    </lineage>
</organism>
<dbReference type="SUPFAM" id="SSF46955">
    <property type="entry name" value="Putative DNA-binding domain"/>
    <property type="match status" value="1"/>
</dbReference>
<dbReference type="PROSITE" id="PS51702">
    <property type="entry name" value="HTH_MU"/>
    <property type="match status" value="1"/>
</dbReference>
<proteinExistence type="predicted"/>
<dbReference type="InterPro" id="IPR036388">
    <property type="entry name" value="WH-like_DNA-bd_sf"/>
</dbReference>
<dbReference type="RefSeq" id="WP_140473290.1">
    <property type="nucleotide sequence ID" value="NZ_RCZD01000006.1"/>
</dbReference>
<keyword evidence="3" id="KW-1185">Reference proteome</keyword>
<dbReference type="EMBL" id="RCZD01000006">
    <property type="protein sequence ID" value="TPG61613.1"/>
    <property type="molecule type" value="Genomic_DNA"/>
</dbReference>
<dbReference type="GO" id="GO:0003677">
    <property type="term" value="F:DNA binding"/>
    <property type="evidence" value="ECO:0007669"/>
    <property type="project" value="UniProtKB-KW"/>
</dbReference>
<name>A0A502GL88_9GAMM</name>
<dbReference type="OrthoDB" id="5676324at2"/>
<dbReference type="InterPro" id="IPR009061">
    <property type="entry name" value="DNA-bd_dom_put_sf"/>
</dbReference>
<evidence type="ECO:0000259" key="1">
    <source>
        <dbReference type="PROSITE" id="PS51702"/>
    </source>
</evidence>
<dbReference type="Proteomes" id="UP000317663">
    <property type="component" value="Unassembled WGS sequence"/>
</dbReference>
<evidence type="ECO:0000313" key="2">
    <source>
        <dbReference type="EMBL" id="TPG61613.1"/>
    </source>
</evidence>
<sequence>MKKEWFAAKELIGFDGLPSSTQGIHGMARRDSWIKRRRRGVQGRAVEYHIDSIPIKALDCLEMKEQSAEYVYSAHQDPLAIWVESYKQLKEKEREMIIKFIVREGLSEVLQRLSIGSEA</sequence>